<dbReference type="InterPro" id="IPR029056">
    <property type="entry name" value="Ribokinase-like"/>
</dbReference>
<dbReference type="InterPro" id="IPR017583">
    <property type="entry name" value="Tagatose/fructose_Pkinase"/>
</dbReference>
<evidence type="ECO:0000256" key="3">
    <source>
        <dbReference type="ARBA" id="ARBA00022741"/>
    </source>
</evidence>
<keyword evidence="3" id="KW-0547">Nucleotide-binding</keyword>
<dbReference type="PANTHER" id="PTHR46566:SF2">
    <property type="entry name" value="ATP-DEPENDENT 6-PHOSPHOFRUCTOKINASE ISOZYME 2"/>
    <property type="match status" value="1"/>
</dbReference>
<dbReference type="GO" id="GO:0009024">
    <property type="term" value="F:tagatose-6-phosphate kinase activity"/>
    <property type="evidence" value="ECO:0007669"/>
    <property type="project" value="UniProtKB-EC"/>
</dbReference>
<dbReference type="PANTHER" id="PTHR46566">
    <property type="entry name" value="1-PHOSPHOFRUCTOKINASE-RELATED"/>
    <property type="match status" value="1"/>
</dbReference>
<evidence type="ECO:0000256" key="2">
    <source>
        <dbReference type="ARBA" id="ARBA00022679"/>
    </source>
</evidence>
<dbReference type="SUPFAM" id="SSF53613">
    <property type="entry name" value="Ribokinase-like"/>
    <property type="match status" value="1"/>
</dbReference>
<dbReference type="GO" id="GO:0005524">
    <property type="term" value="F:ATP binding"/>
    <property type="evidence" value="ECO:0007669"/>
    <property type="project" value="UniProtKB-KW"/>
</dbReference>
<reference evidence="8 9" key="1">
    <citation type="submission" date="2019-02" db="EMBL/GenBank/DDBJ databases">
        <title>Deep-cultivation of Planctomycetes and their phenomic and genomic characterization uncovers novel biology.</title>
        <authorList>
            <person name="Wiegand S."/>
            <person name="Jogler M."/>
            <person name="Boedeker C."/>
            <person name="Pinto D."/>
            <person name="Vollmers J."/>
            <person name="Rivas-Marin E."/>
            <person name="Kohn T."/>
            <person name="Peeters S.H."/>
            <person name="Heuer A."/>
            <person name="Rast P."/>
            <person name="Oberbeckmann S."/>
            <person name="Bunk B."/>
            <person name="Jeske O."/>
            <person name="Meyerdierks A."/>
            <person name="Storesund J.E."/>
            <person name="Kallscheuer N."/>
            <person name="Luecker S."/>
            <person name="Lage O.M."/>
            <person name="Pohl T."/>
            <person name="Merkel B.J."/>
            <person name="Hornburger P."/>
            <person name="Mueller R.-W."/>
            <person name="Bruemmer F."/>
            <person name="Labrenz M."/>
            <person name="Spormann A.M."/>
            <person name="Op den Camp H."/>
            <person name="Overmann J."/>
            <person name="Amann R."/>
            <person name="Jetten M.S.M."/>
            <person name="Mascher T."/>
            <person name="Medema M.H."/>
            <person name="Devos D.P."/>
            <person name="Kaster A.-K."/>
            <person name="Ovreas L."/>
            <person name="Rohde M."/>
            <person name="Galperin M.Y."/>
            <person name="Jogler C."/>
        </authorList>
    </citation>
    <scope>NUCLEOTIDE SEQUENCE [LARGE SCALE GENOMIC DNA]</scope>
    <source>
        <strain evidence="8 9">Pan44</strain>
    </source>
</reference>
<keyword evidence="5" id="KW-0067">ATP-binding</keyword>
<evidence type="ECO:0000259" key="7">
    <source>
        <dbReference type="Pfam" id="PF00294"/>
    </source>
</evidence>
<dbReference type="FunCoup" id="A0A517S7M5">
    <property type="interactions" value="35"/>
</dbReference>
<dbReference type="PIRSF" id="PIRSF000535">
    <property type="entry name" value="1PFK/6PFK/LacC"/>
    <property type="match status" value="1"/>
</dbReference>
<gene>
    <name evidence="8" type="primary">lacC</name>
    <name evidence="8" type="ORF">Pan44_01350</name>
</gene>
<dbReference type="KEGG" id="ccos:Pan44_01350"/>
<dbReference type="CDD" id="cd01164">
    <property type="entry name" value="FruK_PfkB_like"/>
    <property type="match status" value="1"/>
</dbReference>
<dbReference type="InParanoid" id="A0A517S7M5"/>
<evidence type="ECO:0000256" key="6">
    <source>
        <dbReference type="PIRNR" id="PIRNR000535"/>
    </source>
</evidence>
<sequence>MILAAGLTPAWQYVLVFDHLRTGEVNRARESRWFASGKAVNVALAVHSLGIEGRLVSFLGGATGAALAEDFESTGAAAEWVTSSTATRVCTTLIHSLAGETTELVENSPAVSPQELARYARAFTATAEKSQVLVLSGSLPTDTPRSYYRDLLAASAHVPALHSSGNRPANLVFDFRGPELQECLAFRPFLVKPNREELAATVGRTLDDDSSLLAAMRELNTAGAEWVLVTQGGGPAWLTGCGETWRVQPPVGINVVNPIGCGDSVAAGIAVGLSTGLPVRDCVSLGIGAAAANLEQMECARFEAGRARELAKGASWERVEGVTA</sequence>
<dbReference type="Proteomes" id="UP000315700">
    <property type="component" value="Chromosome"/>
</dbReference>
<proteinExistence type="inferred from homology"/>
<dbReference type="EMBL" id="CP036271">
    <property type="protein sequence ID" value="QDT52126.1"/>
    <property type="molecule type" value="Genomic_DNA"/>
</dbReference>
<keyword evidence="2 6" id="KW-0808">Transferase</keyword>
<evidence type="ECO:0000256" key="5">
    <source>
        <dbReference type="ARBA" id="ARBA00022840"/>
    </source>
</evidence>
<evidence type="ECO:0000313" key="8">
    <source>
        <dbReference type="EMBL" id="QDT52126.1"/>
    </source>
</evidence>
<dbReference type="EC" id="2.7.1.144" evidence="8"/>
<dbReference type="RefSeq" id="WP_197453726.1">
    <property type="nucleotide sequence ID" value="NZ_CP036271.1"/>
</dbReference>
<evidence type="ECO:0000313" key="9">
    <source>
        <dbReference type="Proteomes" id="UP000315700"/>
    </source>
</evidence>
<dbReference type="Gene3D" id="3.40.1190.20">
    <property type="match status" value="1"/>
</dbReference>
<comment type="similarity">
    <text evidence="1">Belongs to the carbohydrate kinase PfkB family.</text>
</comment>
<evidence type="ECO:0000256" key="1">
    <source>
        <dbReference type="ARBA" id="ARBA00010688"/>
    </source>
</evidence>
<name>A0A517S7M5_9PLAN</name>
<evidence type="ECO:0000256" key="4">
    <source>
        <dbReference type="ARBA" id="ARBA00022777"/>
    </source>
</evidence>
<accession>A0A517S7M5</accession>
<dbReference type="AlphaFoldDB" id="A0A517S7M5"/>
<feature type="domain" description="Carbohydrate kinase PfkB" evidence="7">
    <location>
        <begin position="22"/>
        <end position="300"/>
    </location>
</feature>
<protein>
    <submittedName>
        <fullName evidence="8">Tagatose-6-phosphate kinase</fullName>
        <ecNumber evidence="8">2.7.1.144</ecNumber>
    </submittedName>
</protein>
<dbReference type="InterPro" id="IPR011611">
    <property type="entry name" value="PfkB_dom"/>
</dbReference>
<organism evidence="8 9">
    <name type="scientific">Caulifigura coniformis</name>
    <dbReference type="NCBI Taxonomy" id="2527983"/>
    <lineage>
        <taxon>Bacteria</taxon>
        <taxon>Pseudomonadati</taxon>
        <taxon>Planctomycetota</taxon>
        <taxon>Planctomycetia</taxon>
        <taxon>Planctomycetales</taxon>
        <taxon>Planctomycetaceae</taxon>
        <taxon>Caulifigura</taxon>
    </lineage>
</organism>
<dbReference type="GO" id="GO:0005975">
    <property type="term" value="P:carbohydrate metabolic process"/>
    <property type="evidence" value="ECO:0007669"/>
    <property type="project" value="InterPro"/>
</dbReference>
<dbReference type="Pfam" id="PF00294">
    <property type="entry name" value="PfkB"/>
    <property type="match status" value="1"/>
</dbReference>
<keyword evidence="4 8" id="KW-0418">Kinase</keyword>
<keyword evidence="9" id="KW-1185">Reference proteome</keyword>